<dbReference type="HOGENOM" id="CLU_068546_0_0_1"/>
<organism evidence="1 2">
    <name type="scientific">Daphnia pulex</name>
    <name type="common">Water flea</name>
    <dbReference type="NCBI Taxonomy" id="6669"/>
    <lineage>
        <taxon>Eukaryota</taxon>
        <taxon>Metazoa</taxon>
        <taxon>Ecdysozoa</taxon>
        <taxon>Arthropoda</taxon>
        <taxon>Crustacea</taxon>
        <taxon>Branchiopoda</taxon>
        <taxon>Diplostraca</taxon>
        <taxon>Cladocera</taxon>
        <taxon>Anomopoda</taxon>
        <taxon>Daphniidae</taxon>
        <taxon>Daphnia</taxon>
    </lineage>
</organism>
<keyword evidence="2" id="KW-1185">Reference proteome</keyword>
<dbReference type="PhylomeDB" id="E9HGW9"/>
<dbReference type="STRING" id="6669.E9HGW9"/>
<dbReference type="PANTHER" id="PTHR21780:SF0">
    <property type="entry name" value="TRANSMEMBRANE PROTEIN 209"/>
    <property type="match status" value="1"/>
</dbReference>
<reference evidence="1 2" key="1">
    <citation type="journal article" date="2011" name="Science">
        <title>The ecoresponsive genome of Daphnia pulex.</title>
        <authorList>
            <person name="Colbourne J.K."/>
            <person name="Pfrender M.E."/>
            <person name="Gilbert D."/>
            <person name="Thomas W.K."/>
            <person name="Tucker A."/>
            <person name="Oakley T.H."/>
            <person name="Tokishita S."/>
            <person name="Aerts A."/>
            <person name="Arnold G.J."/>
            <person name="Basu M.K."/>
            <person name="Bauer D.J."/>
            <person name="Caceres C.E."/>
            <person name="Carmel L."/>
            <person name="Casola C."/>
            <person name="Choi J.H."/>
            <person name="Detter J.C."/>
            <person name="Dong Q."/>
            <person name="Dusheyko S."/>
            <person name="Eads B.D."/>
            <person name="Frohlich T."/>
            <person name="Geiler-Samerotte K.A."/>
            <person name="Gerlach D."/>
            <person name="Hatcher P."/>
            <person name="Jogdeo S."/>
            <person name="Krijgsveld J."/>
            <person name="Kriventseva E.V."/>
            <person name="Kultz D."/>
            <person name="Laforsch C."/>
            <person name="Lindquist E."/>
            <person name="Lopez J."/>
            <person name="Manak J.R."/>
            <person name="Muller J."/>
            <person name="Pangilinan J."/>
            <person name="Patwardhan R.P."/>
            <person name="Pitluck S."/>
            <person name="Pritham E.J."/>
            <person name="Rechtsteiner A."/>
            <person name="Rho M."/>
            <person name="Rogozin I.B."/>
            <person name="Sakarya O."/>
            <person name="Salamov A."/>
            <person name="Schaack S."/>
            <person name="Shapiro H."/>
            <person name="Shiga Y."/>
            <person name="Skalitzky C."/>
            <person name="Smith Z."/>
            <person name="Souvorov A."/>
            <person name="Sung W."/>
            <person name="Tang Z."/>
            <person name="Tsuchiya D."/>
            <person name="Tu H."/>
            <person name="Vos H."/>
            <person name="Wang M."/>
            <person name="Wolf Y.I."/>
            <person name="Yamagata H."/>
            <person name="Yamada T."/>
            <person name="Ye Y."/>
            <person name="Shaw J.R."/>
            <person name="Andrews J."/>
            <person name="Crease T.J."/>
            <person name="Tang H."/>
            <person name="Lucas S.M."/>
            <person name="Robertson H.M."/>
            <person name="Bork P."/>
            <person name="Koonin E.V."/>
            <person name="Zdobnov E.M."/>
            <person name="Grigoriev I.V."/>
            <person name="Lynch M."/>
            <person name="Boore J.L."/>
        </authorList>
    </citation>
    <scope>NUCLEOTIDE SEQUENCE [LARGE SCALE GENOMIC DNA]</scope>
</reference>
<dbReference type="eggNOG" id="KOG4670">
    <property type="taxonomic scope" value="Eukaryota"/>
</dbReference>
<proteinExistence type="predicted"/>
<name>E9HGW9_DAPPU</name>
<accession>E9HGW9</accession>
<dbReference type="Proteomes" id="UP000000305">
    <property type="component" value="Unassembled WGS sequence"/>
</dbReference>
<dbReference type="EMBL" id="GL732643">
    <property type="protein sequence ID" value="EFX69042.1"/>
    <property type="molecule type" value="Genomic_DNA"/>
</dbReference>
<gene>
    <name evidence="1" type="ORF">DAPPUDRAFT_62747</name>
</gene>
<dbReference type="InterPro" id="IPR019176">
    <property type="entry name" value="Cytochrome_B561-rel"/>
</dbReference>
<feature type="non-terminal residue" evidence="1">
    <location>
        <position position="221"/>
    </location>
</feature>
<sequence>KFRLWLSSTVLQPLVAEINRINESLTAHGLADARIGESSLEKLRKTCQLAPVAANIPSLVEVLPYLEVTSHQDYLVRCLNQLAAGGCMGNFRWDGGAKRKDLDDSCPTDSAVIMHCLATYLDSQLPAFTDRPDRRPFTGQYLVKCPEKPQPTSNPLIVEVQLNPPHYKLVMGPDEYELPKGRNNMLHTVILFFWLVKTKFEGRIGRITLGDAGLNLLWIFN</sequence>
<dbReference type="OrthoDB" id="509821at2759"/>
<dbReference type="OMA" id="NGINIMC"/>
<dbReference type="AlphaFoldDB" id="E9HGW9"/>
<dbReference type="Pfam" id="PF09786">
    <property type="entry name" value="CytochromB561_N"/>
    <property type="match status" value="1"/>
</dbReference>
<evidence type="ECO:0008006" key="3">
    <source>
        <dbReference type="Google" id="ProtNLM"/>
    </source>
</evidence>
<evidence type="ECO:0000313" key="2">
    <source>
        <dbReference type="Proteomes" id="UP000000305"/>
    </source>
</evidence>
<dbReference type="PANTHER" id="PTHR21780">
    <property type="entry name" value="TRANSMEMBRANE PROTEIN 209"/>
    <property type="match status" value="1"/>
</dbReference>
<dbReference type="KEGG" id="dpx:DAPPUDRAFT_62747"/>
<evidence type="ECO:0000313" key="1">
    <source>
        <dbReference type="EMBL" id="EFX69042.1"/>
    </source>
</evidence>
<protein>
    <recommendedName>
        <fullName evidence="3">Transmembrane protein 209</fullName>
    </recommendedName>
</protein>
<dbReference type="InParanoid" id="E9HGW9"/>